<dbReference type="PANTHER" id="PTHR34990">
    <property type="entry name" value="UDP-2,3-DIACYLGLUCOSAMINE HYDROLASE-RELATED"/>
    <property type="match status" value="1"/>
</dbReference>
<keyword evidence="2" id="KW-1185">Reference proteome</keyword>
<protein>
    <submittedName>
        <fullName evidence="1">UDP-2,3-diacylglucosamine diphosphatase</fullName>
    </submittedName>
</protein>
<name>A0ABP8H7A7_9BACT</name>
<comment type="caution">
    <text evidence="1">The sequence shown here is derived from an EMBL/GenBank/DDBJ whole genome shotgun (WGS) entry which is preliminary data.</text>
</comment>
<dbReference type="InterPro" id="IPR029052">
    <property type="entry name" value="Metallo-depent_PP-like"/>
</dbReference>
<dbReference type="EMBL" id="BAABGY010000008">
    <property type="protein sequence ID" value="GAA4335366.1"/>
    <property type="molecule type" value="Genomic_DNA"/>
</dbReference>
<dbReference type="SUPFAM" id="SSF56300">
    <property type="entry name" value="Metallo-dependent phosphatases"/>
    <property type="match status" value="1"/>
</dbReference>
<dbReference type="PANTHER" id="PTHR34990:SF2">
    <property type="entry name" value="BLL8164 PROTEIN"/>
    <property type="match status" value="1"/>
</dbReference>
<evidence type="ECO:0000313" key="1">
    <source>
        <dbReference type="EMBL" id="GAA4335366.1"/>
    </source>
</evidence>
<accession>A0ABP8H7A7</accession>
<evidence type="ECO:0000313" key="2">
    <source>
        <dbReference type="Proteomes" id="UP001501725"/>
    </source>
</evidence>
<sequence length="293" mass="32293">MHASYPQYNTLPASGRRFVLRSTRFSHLKKYVPMKKRRPQAVVLSGLHLGSRGCPSRELLHYLKSIRPETVVVNGDSIDRESSGTGFWPGSHRKVIRHLLGWAGKGVQIWYLPGSHNDPLRRLAGFRFGNIRIASKVALELPGGRSAWCFPGSVFDVSMQRAPWLARLGAAGYGCLLAAGRFVNRSFLSGRVIDRFKSAVSCSNFFGPAAAATGIEHGFDFVQEGPAGDSGGRTWTLGNGRISRLHPGNWCASLTALEFEDGEWRIHRFCEADDPGRTAASDRKAPAFVRREA</sequence>
<organism evidence="1 2">
    <name type="scientific">Flaviaesturariibacter amylovorans</name>
    <dbReference type="NCBI Taxonomy" id="1084520"/>
    <lineage>
        <taxon>Bacteria</taxon>
        <taxon>Pseudomonadati</taxon>
        <taxon>Bacteroidota</taxon>
        <taxon>Chitinophagia</taxon>
        <taxon>Chitinophagales</taxon>
        <taxon>Chitinophagaceae</taxon>
        <taxon>Flaviaestuariibacter</taxon>
    </lineage>
</organism>
<dbReference type="Proteomes" id="UP001501725">
    <property type="component" value="Unassembled WGS sequence"/>
</dbReference>
<proteinExistence type="predicted"/>
<dbReference type="InterPro" id="IPR043461">
    <property type="entry name" value="LpxH-like"/>
</dbReference>
<gene>
    <name evidence="1" type="ORF">GCM10023184_30090</name>
</gene>
<reference evidence="2" key="1">
    <citation type="journal article" date="2019" name="Int. J. Syst. Evol. Microbiol.">
        <title>The Global Catalogue of Microorganisms (GCM) 10K type strain sequencing project: providing services to taxonomists for standard genome sequencing and annotation.</title>
        <authorList>
            <consortium name="The Broad Institute Genomics Platform"/>
            <consortium name="The Broad Institute Genome Sequencing Center for Infectious Disease"/>
            <person name="Wu L."/>
            <person name="Ma J."/>
        </authorList>
    </citation>
    <scope>NUCLEOTIDE SEQUENCE [LARGE SCALE GENOMIC DNA]</scope>
    <source>
        <strain evidence="2">JCM 17919</strain>
    </source>
</reference>